<name>A0A559JQ27_9BACL</name>
<evidence type="ECO:0000313" key="2">
    <source>
        <dbReference type="EMBL" id="TVY01996.1"/>
    </source>
</evidence>
<evidence type="ECO:0000313" key="3">
    <source>
        <dbReference type="Proteomes" id="UP000316330"/>
    </source>
</evidence>
<proteinExistence type="predicted"/>
<gene>
    <name evidence="2" type="ORF">FPZ45_06005</name>
</gene>
<feature type="signal peptide" evidence="1">
    <location>
        <begin position="1"/>
        <end position="23"/>
    </location>
</feature>
<comment type="caution">
    <text evidence="2">The sequence shown here is derived from an EMBL/GenBank/DDBJ whole genome shotgun (WGS) entry which is preliminary data.</text>
</comment>
<protein>
    <recommendedName>
        <fullName evidence="4">Lipoprotein</fullName>
    </recommendedName>
</protein>
<organism evidence="2 3">
    <name type="scientific">Cohnella terricola</name>
    <dbReference type="NCBI Taxonomy" id="1289167"/>
    <lineage>
        <taxon>Bacteria</taxon>
        <taxon>Bacillati</taxon>
        <taxon>Bacillota</taxon>
        <taxon>Bacilli</taxon>
        <taxon>Bacillales</taxon>
        <taxon>Paenibacillaceae</taxon>
        <taxon>Cohnella</taxon>
    </lineage>
</organism>
<evidence type="ECO:0000256" key="1">
    <source>
        <dbReference type="SAM" id="SignalP"/>
    </source>
</evidence>
<feature type="chain" id="PRO_5021993570" description="Lipoprotein" evidence="1">
    <location>
        <begin position="24"/>
        <end position="146"/>
    </location>
</feature>
<dbReference type="PROSITE" id="PS51257">
    <property type="entry name" value="PROKAR_LIPOPROTEIN"/>
    <property type="match status" value="1"/>
</dbReference>
<keyword evidence="3" id="KW-1185">Reference proteome</keyword>
<evidence type="ECO:0008006" key="4">
    <source>
        <dbReference type="Google" id="ProtNLM"/>
    </source>
</evidence>
<reference evidence="2 3" key="1">
    <citation type="submission" date="2019-07" db="EMBL/GenBank/DDBJ databases">
        <authorList>
            <person name="Kim J."/>
        </authorList>
    </citation>
    <scope>NUCLEOTIDE SEQUENCE [LARGE SCALE GENOMIC DNA]</scope>
    <source>
        <strain evidence="2 3">G13</strain>
    </source>
</reference>
<dbReference type="RefSeq" id="WP_144699449.1">
    <property type="nucleotide sequence ID" value="NZ_VNJJ01000003.1"/>
</dbReference>
<dbReference type="Proteomes" id="UP000316330">
    <property type="component" value="Unassembled WGS sequence"/>
</dbReference>
<keyword evidence="1" id="KW-0732">Signal</keyword>
<accession>A0A559JQ27</accession>
<dbReference type="EMBL" id="VNJJ01000003">
    <property type="protein sequence ID" value="TVY01996.1"/>
    <property type="molecule type" value="Genomic_DNA"/>
</dbReference>
<sequence length="146" mass="16411">MRAKRWAIAALLAVLLTGCVRNEAPGGTANSAAVHMDDQREQLLKKFQGTWINEEDPQFILELKGNVETTGIDQSEQLTESEFEIVEFDAEAKYIVVQGLSQDLNEGPDAEKKAYTSKLQLEGDGNSLLYTYDYLNTNVESHWQKK</sequence>
<dbReference type="OrthoDB" id="2680535at2"/>
<dbReference type="AlphaFoldDB" id="A0A559JQ27"/>